<dbReference type="STRING" id="1230905.A0A1G4K9F7"/>
<gene>
    <name evidence="8" type="ORF">LAMI_0G06964G</name>
</gene>
<dbReference type="GO" id="GO:0035861">
    <property type="term" value="C:site of double-strand break"/>
    <property type="evidence" value="ECO:0007669"/>
    <property type="project" value="TreeGrafter"/>
</dbReference>
<comment type="subcellular location">
    <subcellularLocation>
        <location evidence="1">Nucleus</location>
    </subcellularLocation>
</comment>
<evidence type="ECO:0000313" key="8">
    <source>
        <dbReference type="EMBL" id="SCV00730.1"/>
    </source>
</evidence>
<comment type="similarity">
    <text evidence="2">Belongs to the replication factor A protein 2 family.</text>
</comment>
<dbReference type="Pfam" id="PF08784">
    <property type="entry name" value="RPA_C"/>
    <property type="match status" value="1"/>
</dbReference>
<dbReference type="GO" id="GO:0000781">
    <property type="term" value="C:chromosome, telomeric region"/>
    <property type="evidence" value="ECO:0007669"/>
    <property type="project" value="TreeGrafter"/>
</dbReference>
<dbReference type="Gene3D" id="1.10.10.10">
    <property type="entry name" value="Winged helix-like DNA-binding domain superfamily/Winged helix DNA-binding domain"/>
    <property type="match status" value="1"/>
</dbReference>
<keyword evidence="5" id="KW-0539">Nucleus</keyword>
<dbReference type="GO" id="GO:0003697">
    <property type="term" value="F:single-stranded DNA binding"/>
    <property type="evidence" value="ECO:0007669"/>
    <property type="project" value="TreeGrafter"/>
</dbReference>
<protein>
    <submittedName>
        <fullName evidence="8">LAMI_0G06964g1_1</fullName>
    </submittedName>
</protein>
<dbReference type="AlphaFoldDB" id="A0A1G4K9F7"/>
<evidence type="ECO:0000256" key="6">
    <source>
        <dbReference type="SAM" id="MobiDB-lite"/>
    </source>
</evidence>
<dbReference type="SUPFAM" id="SSF50249">
    <property type="entry name" value="Nucleic acid-binding proteins"/>
    <property type="match status" value="1"/>
</dbReference>
<dbReference type="InterPro" id="IPR036390">
    <property type="entry name" value="WH_DNA-bd_sf"/>
</dbReference>
<evidence type="ECO:0000256" key="1">
    <source>
        <dbReference type="ARBA" id="ARBA00004123"/>
    </source>
</evidence>
<keyword evidence="4" id="KW-0238">DNA-binding</keyword>
<feature type="compositionally biased region" description="Low complexity" evidence="6">
    <location>
        <begin position="27"/>
        <end position="37"/>
    </location>
</feature>
<dbReference type="EMBL" id="LT598469">
    <property type="protein sequence ID" value="SCV00730.1"/>
    <property type="molecule type" value="Genomic_DNA"/>
</dbReference>
<feature type="domain" description="Replication protein A C-terminal" evidence="7">
    <location>
        <begin position="169"/>
        <end position="274"/>
    </location>
</feature>
<organism evidence="8 9">
    <name type="scientific">Lachancea mirantina</name>
    <dbReference type="NCBI Taxonomy" id="1230905"/>
    <lineage>
        <taxon>Eukaryota</taxon>
        <taxon>Fungi</taxon>
        <taxon>Dikarya</taxon>
        <taxon>Ascomycota</taxon>
        <taxon>Saccharomycotina</taxon>
        <taxon>Saccharomycetes</taxon>
        <taxon>Saccharomycetales</taxon>
        <taxon>Saccharomycetaceae</taxon>
        <taxon>Lachancea</taxon>
    </lineage>
</organism>
<dbReference type="InterPro" id="IPR014892">
    <property type="entry name" value="RPA_C"/>
</dbReference>
<sequence>MASYQPYNEYSTVTGGGFESTQKSSRGDSAGESSSQSTLTPVTIKQVLESKQMVQDGPFVIHNLELHHVSFVGVVRNVVDHTANITLTIEDGTGQIEVRKWSDDTTDMANAGQQNDNDKGPYSSQVAQAYRVGGYVKVYGALREFGGKKNVQFAVIKQVENFNEIITHHLEAIKWHAIANGKLNTPAYQPLGGQKMDGQQQSLFVQDDSANDGKSSLQKILDFCKMQCAGKDANDFAVHSKFISQSLNLDEEDVRVCCQTLMDQGFIYPTFDDHSFFVL</sequence>
<dbReference type="GO" id="GO:0000724">
    <property type="term" value="P:double-strand break repair via homologous recombination"/>
    <property type="evidence" value="ECO:0007669"/>
    <property type="project" value="TreeGrafter"/>
</dbReference>
<dbReference type="PANTHER" id="PTHR13989">
    <property type="entry name" value="REPLICATION PROTEIN A-RELATED"/>
    <property type="match status" value="1"/>
</dbReference>
<dbReference type="Gene3D" id="2.40.50.140">
    <property type="entry name" value="Nucleic acid-binding proteins"/>
    <property type="match status" value="1"/>
</dbReference>
<accession>A0A1G4K9F7</accession>
<dbReference type="Proteomes" id="UP000191024">
    <property type="component" value="Chromosome G"/>
</dbReference>
<evidence type="ECO:0000259" key="7">
    <source>
        <dbReference type="Pfam" id="PF08784"/>
    </source>
</evidence>
<name>A0A1G4K9F7_9SACH</name>
<dbReference type="InterPro" id="IPR012340">
    <property type="entry name" value="NA-bd_OB-fold"/>
</dbReference>
<evidence type="ECO:0000256" key="3">
    <source>
        <dbReference type="ARBA" id="ARBA00022705"/>
    </source>
</evidence>
<feature type="region of interest" description="Disordered" evidence="6">
    <location>
        <begin position="1"/>
        <end position="39"/>
    </location>
</feature>
<evidence type="ECO:0000313" key="9">
    <source>
        <dbReference type="Proteomes" id="UP000191024"/>
    </source>
</evidence>
<dbReference type="CDD" id="cd04478">
    <property type="entry name" value="RPA2_DBD_D"/>
    <property type="match status" value="1"/>
</dbReference>
<dbReference type="GO" id="GO:0006289">
    <property type="term" value="P:nucleotide-excision repair"/>
    <property type="evidence" value="ECO:0007669"/>
    <property type="project" value="TreeGrafter"/>
</dbReference>
<dbReference type="GO" id="GO:0005662">
    <property type="term" value="C:DNA replication factor A complex"/>
    <property type="evidence" value="ECO:0007669"/>
    <property type="project" value="TreeGrafter"/>
</dbReference>
<dbReference type="PANTHER" id="PTHR13989:SF16">
    <property type="entry name" value="REPLICATION PROTEIN A2"/>
    <property type="match status" value="1"/>
</dbReference>
<evidence type="ECO:0000256" key="2">
    <source>
        <dbReference type="ARBA" id="ARBA00007815"/>
    </source>
</evidence>
<reference evidence="8 9" key="1">
    <citation type="submission" date="2016-03" db="EMBL/GenBank/DDBJ databases">
        <authorList>
            <person name="Devillers H."/>
        </authorList>
    </citation>
    <scope>NUCLEOTIDE SEQUENCE [LARGE SCALE GENOMIC DNA]</scope>
    <source>
        <strain evidence="8">CBS 11717</strain>
    </source>
</reference>
<proteinExistence type="inferred from homology"/>
<keyword evidence="3" id="KW-0235">DNA replication</keyword>
<evidence type="ECO:0000256" key="4">
    <source>
        <dbReference type="ARBA" id="ARBA00023125"/>
    </source>
</evidence>
<dbReference type="SUPFAM" id="SSF46785">
    <property type="entry name" value="Winged helix' DNA-binding domain"/>
    <property type="match status" value="1"/>
</dbReference>
<evidence type="ECO:0000256" key="5">
    <source>
        <dbReference type="ARBA" id="ARBA00023242"/>
    </source>
</evidence>
<dbReference type="InterPro" id="IPR014646">
    <property type="entry name" value="Rfa2/RPA32"/>
</dbReference>
<dbReference type="OrthoDB" id="25571at2759"/>
<dbReference type="PIRSF" id="PIRSF036949">
    <property type="entry name" value="RPA32"/>
    <property type="match status" value="1"/>
</dbReference>
<dbReference type="InterPro" id="IPR040260">
    <property type="entry name" value="RFA2-like"/>
</dbReference>
<dbReference type="GO" id="GO:0006260">
    <property type="term" value="P:DNA replication"/>
    <property type="evidence" value="ECO:0007669"/>
    <property type="project" value="UniProtKB-KW"/>
</dbReference>
<keyword evidence="9" id="KW-1185">Reference proteome</keyword>
<dbReference type="InterPro" id="IPR036388">
    <property type="entry name" value="WH-like_DNA-bd_sf"/>
</dbReference>
<feature type="compositionally biased region" description="Polar residues" evidence="6">
    <location>
        <begin position="1"/>
        <end position="23"/>
    </location>
</feature>